<dbReference type="Gene3D" id="1.10.10.2830">
    <property type="match status" value="1"/>
</dbReference>
<keyword evidence="4" id="KW-0238">DNA-binding</keyword>
<dbReference type="InterPro" id="IPR003115">
    <property type="entry name" value="ParB_N"/>
</dbReference>
<sequence>MLLSQKSTEVATDSQANVDKSVVKELAIDKLMPGQYQPRRFFDESALEALANSIKSQGIIQPIVVRSVKGDSRFEILAGERRWRAAQLAGLERVPVIFKEMSDQEALAVALIENIQREDLNPVETAIALKRLIEEFSLTHQEVGDVIGRSRSSITNTLRLLDLAPEVQVLLSEGKLDMGHARALLPLTAKKQLLVAMQVVEQSLTVRETERLVKLQLADNVKDMKKTEKDPDLLSLERNLSEILGAMTEIKTRKKGKGEVVIRYNSLDELDGILLKIKRSM</sequence>
<comment type="function">
    <text evidence="5">Involved in chromosome partition. Localize to both poles of the predivisional cell following completion of DNA replication. Binds to the DNA origin of replication.</text>
</comment>
<dbReference type="Pfam" id="PF17762">
    <property type="entry name" value="HTH_ParB"/>
    <property type="match status" value="1"/>
</dbReference>
<dbReference type="Pfam" id="PF23552">
    <property type="entry name" value="ParB_C"/>
    <property type="match status" value="1"/>
</dbReference>
<reference evidence="7 8" key="1">
    <citation type="submission" date="2024-03" db="EMBL/GenBank/DDBJ databases">
        <title>Complete Genome Sequence and Annotation of Ignatzschineria larvae DSM 13226.</title>
        <authorList>
            <person name="Cantrell E."/>
            <person name="Burcham Z.M."/>
        </authorList>
    </citation>
    <scope>NUCLEOTIDE SEQUENCE [LARGE SCALE GENOMIC DNA]</scope>
    <source>
        <strain evidence="7 8">DSM 13226</strain>
    </source>
</reference>
<dbReference type="InterPro" id="IPR004437">
    <property type="entry name" value="ParB/RepB/Spo0J"/>
</dbReference>
<evidence type="ECO:0000256" key="5">
    <source>
        <dbReference type="ARBA" id="ARBA00025472"/>
    </source>
</evidence>
<dbReference type="CDD" id="cd16393">
    <property type="entry name" value="SPO0J_N"/>
    <property type="match status" value="1"/>
</dbReference>
<keyword evidence="3" id="KW-0159">Chromosome partition</keyword>
<name>A0ABZ3C230_9GAMM</name>
<comment type="similarity">
    <text evidence="1">Belongs to the ParB family.</text>
</comment>
<dbReference type="NCBIfam" id="TIGR00180">
    <property type="entry name" value="parB_part"/>
    <property type="match status" value="1"/>
</dbReference>
<evidence type="ECO:0000256" key="2">
    <source>
        <dbReference type="ARBA" id="ARBA00022372"/>
    </source>
</evidence>
<proteinExistence type="inferred from homology"/>
<evidence type="ECO:0000313" key="8">
    <source>
        <dbReference type="Proteomes" id="UP001449178"/>
    </source>
</evidence>
<dbReference type="Pfam" id="PF02195">
    <property type="entry name" value="ParB_N"/>
    <property type="match status" value="1"/>
</dbReference>
<dbReference type="SMART" id="SM00470">
    <property type="entry name" value="ParB"/>
    <property type="match status" value="1"/>
</dbReference>
<dbReference type="Gene3D" id="3.90.1530.30">
    <property type="match status" value="1"/>
</dbReference>
<dbReference type="Proteomes" id="UP001449178">
    <property type="component" value="Chromosome"/>
</dbReference>
<protein>
    <recommendedName>
        <fullName evidence="2">Probable chromosome-partitioning protein ParB</fullName>
    </recommendedName>
</protein>
<keyword evidence="8" id="KW-1185">Reference proteome</keyword>
<dbReference type="InterPro" id="IPR036086">
    <property type="entry name" value="ParB/Sulfiredoxin_sf"/>
</dbReference>
<dbReference type="InterPro" id="IPR050336">
    <property type="entry name" value="Chromosome_partition/occlusion"/>
</dbReference>
<evidence type="ECO:0000256" key="4">
    <source>
        <dbReference type="ARBA" id="ARBA00023125"/>
    </source>
</evidence>
<evidence type="ECO:0000256" key="1">
    <source>
        <dbReference type="ARBA" id="ARBA00006295"/>
    </source>
</evidence>
<dbReference type="PANTHER" id="PTHR33375">
    <property type="entry name" value="CHROMOSOME-PARTITIONING PROTEIN PARB-RELATED"/>
    <property type="match status" value="1"/>
</dbReference>
<accession>A0ABZ3C230</accession>
<dbReference type="PANTHER" id="PTHR33375:SF1">
    <property type="entry name" value="CHROMOSOME-PARTITIONING PROTEIN PARB-RELATED"/>
    <property type="match status" value="1"/>
</dbReference>
<dbReference type="InterPro" id="IPR041468">
    <property type="entry name" value="HTH_ParB/Spo0J"/>
</dbReference>
<gene>
    <name evidence="7" type="ORF">WMO13_09165</name>
</gene>
<dbReference type="RefSeq" id="WP_051396211.1">
    <property type="nucleotide sequence ID" value="NZ_AZOD01000014.1"/>
</dbReference>
<dbReference type="SUPFAM" id="SSF110849">
    <property type="entry name" value="ParB/Sulfiredoxin"/>
    <property type="match status" value="1"/>
</dbReference>
<feature type="domain" description="ParB-like N-terminal" evidence="6">
    <location>
        <begin position="24"/>
        <end position="115"/>
    </location>
</feature>
<evidence type="ECO:0000256" key="3">
    <source>
        <dbReference type="ARBA" id="ARBA00022829"/>
    </source>
</evidence>
<evidence type="ECO:0000259" key="6">
    <source>
        <dbReference type="SMART" id="SM00470"/>
    </source>
</evidence>
<organism evidence="7 8">
    <name type="scientific">Ignatzschineria larvae DSM 13226</name>
    <dbReference type="NCBI Taxonomy" id="1111732"/>
    <lineage>
        <taxon>Bacteria</taxon>
        <taxon>Pseudomonadati</taxon>
        <taxon>Pseudomonadota</taxon>
        <taxon>Gammaproteobacteria</taxon>
        <taxon>Cardiobacteriales</taxon>
        <taxon>Ignatzschineriaceae</taxon>
        <taxon>Ignatzschineria</taxon>
    </lineage>
</organism>
<evidence type="ECO:0000313" key="7">
    <source>
        <dbReference type="EMBL" id="WZW88844.1"/>
    </source>
</evidence>
<dbReference type="EMBL" id="CP150637">
    <property type="protein sequence ID" value="WZW88844.1"/>
    <property type="molecule type" value="Genomic_DNA"/>
</dbReference>
<dbReference type="InterPro" id="IPR057240">
    <property type="entry name" value="ParB_dimer_C"/>
</dbReference>